<dbReference type="AlphaFoldDB" id="A0AAX3TAU6"/>
<dbReference type="Pfam" id="PF00117">
    <property type="entry name" value="GATase"/>
    <property type="match status" value="1"/>
</dbReference>
<accession>A0AAX3TAU6</accession>
<sequence>MSTRTQPVERPRERLRVLEIRHAESEPPGAYGPALHAITETATLRIWREPATVDPADFDAILVLGGAMGVGDADRIPWIADEIDLLRRARERGVPIWGVCLGAQMLAAALGGEVHTSDIPELGVRRVRLNDAGMADPVWGGAVIAPAPRDIDTVQWHFDTFTLPPGATLLASSDACVNQLFRVDNCYGVQFHLEAGGDLVRGWLSHQESRSAVAEVLGESATDRFPIDAAAAEKVTVPTAEAVMRRWLHDVVGSARPRW</sequence>
<dbReference type="InterPro" id="IPR029062">
    <property type="entry name" value="Class_I_gatase-like"/>
</dbReference>
<dbReference type="CDD" id="cd01741">
    <property type="entry name" value="GATase1_1"/>
    <property type="match status" value="1"/>
</dbReference>
<dbReference type="PANTHER" id="PTHR42695">
    <property type="entry name" value="GLUTAMINE AMIDOTRANSFERASE YLR126C-RELATED"/>
    <property type="match status" value="1"/>
</dbReference>
<keyword evidence="2" id="KW-0378">Hydrolase</keyword>
<feature type="domain" description="Glutamine amidotransferase" evidence="1">
    <location>
        <begin position="55"/>
        <end position="195"/>
    </location>
</feature>
<reference evidence="2" key="1">
    <citation type="submission" date="2023-04" db="EMBL/GenBank/DDBJ databases">
        <title>Complete genome sequence of a phthalic acid esters degrading bacterial strain.</title>
        <authorList>
            <person name="Weng L."/>
            <person name="Jia Y."/>
            <person name="Ren L."/>
        </authorList>
    </citation>
    <scope>NUCLEOTIDE SEQUENCE</scope>
    <source>
        <strain evidence="2">RL-LY01</strain>
    </source>
</reference>
<dbReference type="Gene3D" id="3.40.50.880">
    <property type="match status" value="1"/>
</dbReference>
<proteinExistence type="predicted"/>
<organism evidence="2 3">
    <name type="scientific">Gordonia hongkongensis</name>
    <dbReference type="NCBI Taxonomy" id="1701090"/>
    <lineage>
        <taxon>Bacteria</taxon>
        <taxon>Bacillati</taxon>
        <taxon>Actinomycetota</taxon>
        <taxon>Actinomycetes</taxon>
        <taxon>Mycobacteriales</taxon>
        <taxon>Gordoniaceae</taxon>
        <taxon>Gordonia</taxon>
    </lineage>
</organism>
<dbReference type="SUPFAM" id="SSF52317">
    <property type="entry name" value="Class I glutamine amidotransferase-like"/>
    <property type="match status" value="1"/>
</dbReference>
<dbReference type="InterPro" id="IPR044992">
    <property type="entry name" value="ChyE-like"/>
</dbReference>
<dbReference type="InterPro" id="IPR017926">
    <property type="entry name" value="GATASE"/>
</dbReference>
<dbReference type="PANTHER" id="PTHR42695:SF5">
    <property type="entry name" value="GLUTAMINE AMIDOTRANSFERASE YLR126C-RELATED"/>
    <property type="match status" value="1"/>
</dbReference>
<dbReference type="EC" id="3.4.-.-" evidence="2"/>
<dbReference type="RefSeq" id="WP_058250664.1">
    <property type="nucleotide sequence ID" value="NZ_CBDRMI010000008.1"/>
</dbReference>
<evidence type="ECO:0000313" key="2">
    <source>
        <dbReference type="EMBL" id="WFP26413.1"/>
    </source>
</evidence>
<evidence type="ECO:0000259" key="1">
    <source>
        <dbReference type="Pfam" id="PF00117"/>
    </source>
</evidence>
<dbReference type="PROSITE" id="PS51273">
    <property type="entry name" value="GATASE_TYPE_1"/>
    <property type="match status" value="1"/>
</dbReference>
<dbReference type="GO" id="GO:0016787">
    <property type="term" value="F:hydrolase activity"/>
    <property type="evidence" value="ECO:0007669"/>
    <property type="project" value="UniProtKB-KW"/>
</dbReference>
<gene>
    <name evidence="2" type="ORF">P9A14_07965</name>
</gene>
<dbReference type="Proteomes" id="UP001213504">
    <property type="component" value="Chromosome"/>
</dbReference>
<evidence type="ECO:0000313" key="3">
    <source>
        <dbReference type="Proteomes" id="UP001213504"/>
    </source>
</evidence>
<keyword evidence="2" id="KW-0315">Glutamine amidotransferase</keyword>
<name>A0AAX3TAU6_9ACTN</name>
<dbReference type="GO" id="GO:0005829">
    <property type="term" value="C:cytosol"/>
    <property type="evidence" value="ECO:0007669"/>
    <property type="project" value="TreeGrafter"/>
</dbReference>
<protein>
    <submittedName>
        <fullName evidence="2">Type 1 glutamine amidotransferase</fullName>
        <ecNumber evidence="2">3.4.-.-</ecNumber>
    </submittedName>
</protein>
<dbReference type="EMBL" id="CP121270">
    <property type="protein sequence ID" value="WFP26413.1"/>
    <property type="molecule type" value="Genomic_DNA"/>
</dbReference>